<evidence type="ECO:0000313" key="3">
    <source>
        <dbReference type="Proteomes" id="UP001487740"/>
    </source>
</evidence>
<protein>
    <submittedName>
        <fullName evidence="2">Uncharacterized protein</fullName>
    </submittedName>
</protein>
<gene>
    <name evidence="2" type="ORF">O3P69_001878</name>
</gene>
<proteinExistence type="predicted"/>
<evidence type="ECO:0000256" key="1">
    <source>
        <dbReference type="SAM" id="Phobius"/>
    </source>
</evidence>
<comment type="caution">
    <text evidence="2">The sequence shown here is derived from an EMBL/GenBank/DDBJ whole genome shotgun (WGS) entry which is preliminary data.</text>
</comment>
<organism evidence="2 3">
    <name type="scientific">Scylla paramamosain</name>
    <name type="common">Mud crab</name>
    <dbReference type="NCBI Taxonomy" id="85552"/>
    <lineage>
        <taxon>Eukaryota</taxon>
        <taxon>Metazoa</taxon>
        <taxon>Ecdysozoa</taxon>
        <taxon>Arthropoda</taxon>
        <taxon>Crustacea</taxon>
        <taxon>Multicrustacea</taxon>
        <taxon>Malacostraca</taxon>
        <taxon>Eumalacostraca</taxon>
        <taxon>Eucarida</taxon>
        <taxon>Decapoda</taxon>
        <taxon>Pleocyemata</taxon>
        <taxon>Brachyura</taxon>
        <taxon>Eubrachyura</taxon>
        <taxon>Portunoidea</taxon>
        <taxon>Portunidae</taxon>
        <taxon>Portuninae</taxon>
        <taxon>Scylla</taxon>
    </lineage>
</organism>
<keyword evidence="1" id="KW-0812">Transmembrane</keyword>
<keyword evidence="3" id="KW-1185">Reference proteome</keyword>
<reference evidence="2 3" key="1">
    <citation type="submission" date="2023-03" db="EMBL/GenBank/DDBJ databases">
        <title>High-quality genome of Scylla paramamosain provides insights in environmental adaptation.</title>
        <authorList>
            <person name="Zhang L."/>
        </authorList>
    </citation>
    <scope>NUCLEOTIDE SEQUENCE [LARGE SCALE GENOMIC DNA]</scope>
    <source>
        <strain evidence="2">LZ_2023a</strain>
        <tissue evidence="2">Muscle</tissue>
    </source>
</reference>
<dbReference type="Proteomes" id="UP001487740">
    <property type="component" value="Unassembled WGS sequence"/>
</dbReference>
<keyword evidence="1" id="KW-1133">Transmembrane helix</keyword>
<sequence>MQYGTTRYGESTVALRPLGPGPGAAYPMFSLYVAILIVTKGSRKSHHIFHLVYNQLECQLTAALMDGYRTCPTVPLTCDAPAVLVPTPDLASTLTATAASLGTPA</sequence>
<dbReference type="EMBL" id="JARAKH010000003">
    <property type="protein sequence ID" value="KAK8405679.1"/>
    <property type="molecule type" value="Genomic_DNA"/>
</dbReference>
<keyword evidence="1" id="KW-0472">Membrane</keyword>
<evidence type="ECO:0000313" key="2">
    <source>
        <dbReference type="EMBL" id="KAK8405679.1"/>
    </source>
</evidence>
<name>A0AAW0V034_SCYPA</name>
<feature type="transmembrane region" description="Helical" evidence="1">
    <location>
        <begin position="20"/>
        <end position="39"/>
    </location>
</feature>
<dbReference type="AlphaFoldDB" id="A0AAW0V034"/>
<accession>A0AAW0V034</accession>